<dbReference type="EMBL" id="JADIMI010000019">
    <property type="protein sequence ID" value="MBO8451725.1"/>
    <property type="molecule type" value="Genomic_DNA"/>
</dbReference>
<reference evidence="4" key="1">
    <citation type="submission" date="2020-10" db="EMBL/GenBank/DDBJ databases">
        <authorList>
            <person name="Gilroy R."/>
        </authorList>
    </citation>
    <scope>NUCLEOTIDE SEQUENCE</scope>
    <source>
        <strain evidence="4">B1-20833</strain>
    </source>
</reference>
<dbReference type="Gene3D" id="2.30.30.730">
    <property type="match status" value="1"/>
</dbReference>
<dbReference type="InterPro" id="IPR049282">
    <property type="entry name" value="BVU_3817_N_sf"/>
</dbReference>
<feature type="domain" description="DUF5606" evidence="2">
    <location>
        <begin position="5"/>
        <end position="50"/>
    </location>
</feature>
<accession>A0A9D9HEY8</accession>
<dbReference type="AlphaFoldDB" id="A0A9D9HEY8"/>
<evidence type="ECO:0000313" key="4">
    <source>
        <dbReference type="EMBL" id="MBO8451725.1"/>
    </source>
</evidence>
<feature type="region of interest" description="Disordered" evidence="1">
    <location>
        <begin position="131"/>
        <end position="151"/>
    </location>
</feature>
<evidence type="ECO:0000259" key="2">
    <source>
        <dbReference type="Pfam" id="PF18347"/>
    </source>
</evidence>
<dbReference type="InterPro" id="IPR049280">
    <property type="entry name" value="DUF6852"/>
</dbReference>
<proteinExistence type="predicted"/>
<dbReference type="InterPro" id="IPR041218">
    <property type="entry name" value="DUF5606"/>
</dbReference>
<dbReference type="InterPro" id="IPR049281">
    <property type="entry name" value="BVU_3817-like_C_sf"/>
</dbReference>
<gene>
    <name evidence="4" type="ORF">IAC06_02410</name>
</gene>
<dbReference type="Pfam" id="PF21186">
    <property type="entry name" value="DUF6852"/>
    <property type="match status" value="1"/>
</dbReference>
<protein>
    <submittedName>
        <fullName evidence="4">DUF5606 domain-containing protein</fullName>
    </submittedName>
</protein>
<sequence>MKTDLTKILSVPGQPGLFRYIAQARNGAVVESLADGKRSSFGASSRISALSDISIYSEDGEVKLQDVFLKMKAELGESDAPSAKASADELKAFFGKVFPDYDKDRFYVSHMKKVVGWYNCLKQYASLDFEEPSRSEAGEGEEATVSETPAE</sequence>
<feature type="domain" description="DUF6852" evidence="3">
    <location>
        <begin position="53"/>
        <end position="121"/>
    </location>
</feature>
<evidence type="ECO:0000313" key="5">
    <source>
        <dbReference type="Proteomes" id="UP000823661"/>
    </source>
</evidence>
<name>A0A9D9HEY8_9BACT</name>
<feature type="compositionally biased region" description="Acidic residues" evidence="1">
    <location>
        <begin position="138"/>
        <end position="151"/>
    </location>
</feature>
<dbReference type="Proteomes" id="UP000823661">
    <property type="component" value="Unassembled WGS sequence"/>
</dbReference>
<evidence type="ECO:0000259" key="3">
    <source>
        <dbReference type="Pfam" id="PF21186"/>
    </source>
</evidence>
<dbReference type="Pfam" id="PF18347">
    <property type="entry name" value="DUF5606"/>
    <property type="match status" value="1"/>
</dbReference>
<evidence type="ECO:0000256" key="1">
    <source>
        <dbReference type="SAM" id="MobiDB-lite"/>
    </source>
</evidence>
<comment type="caution">
    <text evidence="4">The sequence shown here is derived from an EMBL/GenBank/DDBJ whole genome shotgun (WGS) entry which is preliminary data.</text>
</comment>
<organism evidence="4 5">
    <name type="scientific">Candidatus Cryptobacteroides intestinavium</name>
    <dbReference type="NCBI Taxonomy" id="2840766"/>
    <lineage>
        <taxon>Bacteria</taxon>
        <taxon>Pseudomonadati</taxon>
        <taxon>Bacteroidota</taxon>
        <taxon>Bacteroidia</taxon>
        <taxon>Bacteroidales</taxon>
        <taxon>Candidatus Cryptobacteroides</taxon>
    </lineage>
</organism>
<dbReference type="Gene3D" id="1.10.10.1650">
    <property type="match status" value="1"/>
</dbReference>
<reference evidence="4" key="2">
    <citation type="journal article" date="2021" name="PeerJ">
        <title>Extensive microbial diversity within the chicken gut microbiome revealed by metagenomics and culture.</title>
        <authorList>
            <person name="Gilroy R."/>
            <person name="Ravi A."/>
            <person name="Getino M."/>
            <person name="Pursley I."/>
            <person name="Horton D.L."/>
            <person name="Alikhan N.F."/>
            <person name="Baker D."/>
            <person name="Gharbi K."/>
            <person name="Hall N."/>
            <person name="Watson M."/>
            <person name="Adriaenssens E.M."/>
            <person name="Foster-Nyarko E."/>
            <person name="Jarju S."/>
            <person name="Secka A."/>
            <person name="Antonio M."/>
            <person name="Oren A."/>
            <person name="Chaudhuri R.R."/>
            <person name="La Ragione R."/>
            <person name="Hildebrand F."/>
            <person name="Pallen M.J."/>
        </authorList>
    </citation>
    <scope>NUCLEOTIDE SEQUENCE</scope>
    <source>
        <strain evidence="4">B1-20833</strain>
    </source>
</reference>